<keyword evidence="2" id="KW-1185">Reference proteome</keyword>
<name>A0A803Q843_CANSA</name>
<dbReference type="EMBL" id="UZAU01000706">
    <property type="status" value="NOT_ANNOTATED_CDS"/>
    <property type="molecule type" value="Genomic_DNA"/>
</dbReference>
<dbReference type="Proteomes" id="UP000596661">
    <property type="component" value="Chromosome 8"/>
</dbReference>
<protein>
    <submittedName>
        <fullName evidence="1">Uncharacterized protein</fullName>
    </submittedName>
</protein>
<reference evidence="1" key="2">
    <citation type="submission" date="2021-03" db="UniProtKB">
        <authorList>
            <consortium name="EnsemblPlants"/>
        </authorList>
    </citation>
    <scope>IDENTIFICATION</scope>
</reference>
<evidence type="ECO:0000313" key="1">
    <source>
        <dbReference type="EnsemblPlants" id="cds.evm.model.08.1259"/>
    </source>
</evidence>
<reference evidence="1" key="1">
    <citation type="submission" date="2018-11" db="EMBL/GenBank/DDBJ databases">
        <authorList>
            <person name="Grassa J C."/>
        </authorList>
    </citation>
    <scope>NUCLEOTIDE SEQUENCE [LARGE SCALE GENOMIC DNA]</scope>
</reference>
<evidence type="ECO:0000313" key="2">
    <source>
        <dbReference type="Proteomes" id="UP000596661"/>
    </source>
</evidence>
<organism evidence="1 2">
    <name type="scientific">Cannabis sativa</name>
    <name type="common">Hemp</name>
    <name type="synonym">Marijuana</name>
    <dbReference type="NCBI Taxonomy" id="3483"/>
    <lineage>
        <taxon>Eukaryota</taxon>
        <taxon>Viridiplantae</taxon>
        <taxon>Streptophyta</taxon>
        <taxon>Embryophyta</taxon>
        <taxon>Tracheophyta</taxon>
        <taxon>Spermatophyta</taxon>
        <taxon>Magnoliopsida</taxon>
        <taxon>eudicotyledons</taxon>
        <taxon>Gunneridae</taxon>
        <taxon>Pentapetalae</taxon>
        <taxon>rosids</taxon>
        <taxon>fabids</taxon>
        <taxon>Rosales</taxon>
        <taxon>Cannabaceae</taxon>
        <taxon>Cannabis</taxon>
    </lineage>
</organism>
<sequence length="122" mass="13967">MQSDCRVRIKSIITTSILFQTYRLSLLERGRSGRRSEMRSLIAVHVQRGTGGRKFLPPLGGVKRSSDLIFRIRGSEHIAWPLHLLQQPRRRLINSSLDELVQQIRHQFPLPPFLGLGMKSLG</sequence>
<dbReference type="AlphaFoldDB" id="A0A803Q843"/>
<proteinExistence type="predicted"/>
<dbReference type="EnsemblPlants" id="evm.model.08.1259">
    <property type="protein sequence ID" value="cds.evm.model.08.1259"/>
    <property type="gene ID" value="evm.TU.08.1259"/>
</dbReference>
<dbReference type="Gramene" id="evm.model.08.1259">
    <property type="protein sequence ID" value="cds.evm.model.08.1259"/>
    <property type="gene ID" value="evm.TU.08.1259"/>
</dbReference>
<accession>A0A803Q843</accession>